<reference evidence="2 3" key="1">
    <citation type="submission" date="2019-03" db="EMBL/GenBank/DDBJ databases">
        <title>Draft genome of Brevundimonas sp. a heavy metal resistant soil bacteria.</title>
        <authorList>
            <person name="Soto J."/>
        </authorList>
    </citation>
    <scope>NUCLEOTIDE SEQUENCE [LARGE SCALE GENOMIC DNA]</scope>
    <source>
        <strain evidence="2 3">B-10</strain>
    </source>
</reference>
<dbReference type="Pfam" id="PF21834">
    <property type="entry name" value="DUF6894"/>
    <property type="match status" value="1"/>
</dbReference>
<evidence type="ECO:0000259" key="1">
    <source>
        <dbReference type="Pfam" id="PF21834"/>
    </source>
</evidence>
<comment type="caution">
    <text evidence="2">The sequence shown here is derived from an EMBL/GenBank/DDBJ whole genome shotgun (WGS) entry which is preliminary data.</text>
</comment>
<proteinExistence type="predicted"/>
<sequence length="82" mass="8985">MIFRFESDAGVHGHQSWSAELATVRDAQIQAIRTLGELLSEDGSQFWKEEEVSMTVSDTNGLTLFRLDLGAVKAPALSHPAI</sequence>
<evidence type="ECO:0000313" key="2">
    <source>
        <dbReference type="EMBL" id="TFW14357.1"/>
    </source>
</evidence>
<keyword evidence="3" id="KW-1185">Reference proteome</keyword>
<organism evidence="2 3">
    <name type="scientific">Brevundimonas intermedia</name>
    <dbReference type="NCBI Taxonomy" id="74315"/>
    <lineage>
        <taxon>Bacteria</taxon>
        <taxon>Pseudomonadati</taxon>
        <taxon>Pseudomonadota</taxon>
        <taxon>Alphaproteobacteria</taxon>
        <taxon>Caulobacterales</taxon>
        <taxon>Caulobacteraceae</taxon>
        <taxon>Brevundimonas</taxon>
    </lineage>
</organism>
<feature type="domain" description="DUF6894" evidence="1">
    <location>
        <begin position="11"/>
        <end position="69"/>
    </location>
</feature>
<dbReference type="AlphaFoldDB" id="A0A4Y9RYK3"/>
<protein>
    <recommendedName>
        <fullName evidence="1">DUF6894 domain-containing protein</fullName>
    </recommendedName>
</protein>
<accession>A0A4Y9RYK3</accession>
<gene>
    <name evidence="2" type="ORF">EGY25_03940</name>
</gene>
<evidence type="ECO:0000313" key="3">
    <source>
        <dbReference type="Proteomes" id="UP000298216"/>
    </source>
</evidence>
<dbReference type="RefSeq" id="WP_135193743.1">
    <property type="nucleotide sequence ID" value="NZ_SPVH01000002.1"/>
</dbReference>
<dbReference type="OrthoDB" id="7575967at2"/>
<name>A0A4Y9RYK3_9CAUL</name>
<dbReference type="EMBL" id="SPVH01000002">
    <property type="protein sequence ID" value="TFW14357.1"/>
    <property type="molecule type" value="Genomic_DNA"/>
</dbReference>
<dbReference type="Proteomes" id="UP000298216">
    <property type="component" value="Unassembled WGS sequence"/>
</dbReference>
<dbReference type="InterPro" id="IPR054189">
    <property type="entry name" value="DUF6894"/>
</dbReference>